<evidence type="ECO:0000256" key="7">
    <source>
        <dbReference type="ARBA" id="ARBA00023136"/>
    </source>
</evidence>
<keyword evidence="6 10" id="KW-0378">Hydrolase</keyword>
<dbReference type="STRING" id="42673.A0A2K0W1J8"/>
<dbReference type="InterPro" id="IPR005198">
    <property type="entry name" value="Glyco_hydro_76"/>
</dbReference>
<feature type="chain" id="PRO_5014474227" description="Mannan endo-1,6-alpha-mannosidase" evidence="13">
    <location>
        <begin position="21"/>
        <end position="479"/>
    </location>
</feature>
<evidence type="ECO:0000256" key="13">
    <source>
        <dbReference type="SAM" id="SignalP"/>
    </source>
</evidence>
<keyword evidence="5 13" id="KW-0732">Signal</keyword>
<comment type="caution">
    <text evidence="14">The sequence shown here is derived from an EMBL/GenBank/DDBJ whole genome shotgun (WGS) entry which is preliminary data.</text>
</comment>
<dbReference type="PIRSF" id="PIRSF016302">
    <property type="entry name" value="Man_a_manosd"/>
    <property type="match status" value="1"/>
</dbReference>
<keyword evidence="15" id="KW-1185">Reference proteome</keyword>
<dbReference type="OrthoDB" id="4187847at2759"/>
<sequence>MRSLLWTATVTLSCVETTQAYDVTWDDDSKPIFSQKQETKVDLLYLESIKEAAAKAAYGLVKYYTGNNTGDTPGNLPDPYNWWEAGAMFGTLIDYWWLTSDDSYNNITSQAMIHQAGTPGDYMPDNQTITEGNDDQGFWAMAAMSAAEHNFPDPPDTHPGWLAHAQAVFNEYVSRWDSKHCNGGLRWQIFQWNIGYDYKNSISNGCFFNIAARLALYTGNDTYAGWAEKVYNWQSKTGLVTDDMGIYDGVTIGDGQDCSNIVRTQWSYNAGIFLHGAAVLYNLTESDTWKKHVDGMMSDIWNKFVKNNILYEQFCEEHKQCNQDQRSFKGYLARWMAATSQVAPYTNTNITKLLKSSAQAAAKVCDGSPTRGYEGPAGTACGFSWLADSFDDIVGVGPQMNAVSILMYTLMDKAKAPVTSKTGGTSKGNPGGGDTNPDQEVGKPRYKTITTADKAGAGILTLLIAAGAVGGTAFLVIER</sequence>
<dbReference type="PANTHER" id="PTHR12145">
    <property type="entry name" value="MANNAN ENDO-1,6-ALPHA-MANNOSIDASE DCW1"/>
    <property type="match status" value="1"/>
</dbReference>
<evidence type="ECO:0000256" key="1">
    <source>
        <dbReference type="ARBA" id="ARBA00001452"/>
    </source>
</evidence>
<name>A0A2K0W1J8_GIBNY</name>
<evidence type="ECO:0000256" key="10">
    <source>
        <dbReference type="PIRNR" id="PIRNR016302"/>
    </source>
</evidence>
<protein>
    <recommendedName>
        <fullName evidence="4 10">Mannan endo-1,6-alpha-mannosidase</fullName>
        <ecNumber evidence="4 10">3.2.1.101</ecNumber>
    </recommendedName>
</protein>
<dbReference type="InterPro" id="IPR008928">
    <property type="entry name" value="6-hairpin_glycosidase_sf"/>
</dbReference>
<keyword evidence="8" id="KW-0325">Glycoprotein</keyword>
<keyword evidence="12" id="KW-1133">Transmembrane helix</keyword>
<organism evidence="14 15">
    <name type="scientific">Gibberella nygamai</name>
    <name type="common">Bean root rot disease fungus</name>
    <name type="synonym">Fusarium nygamai</name>
    <dbReference type="NCBI Taxonomy" id="42673"/>
    <lineage>
        <taxon>Eukaryota</taxon>
        <taxon>Fungi</taxon>
        <taxon>Dikarya</taxon>
        <taxon>Ascomycota</taxon>
        <taxon>Pezizomycotina</taxon>
        <taxon>Sordariomycetes</taxon>
        <taxon>Hypocreomycetidae</taxon>
        <taxon>Hypocreales</taxon>
        <taxon>Nectriaceae</taxon>
        <taxon>Fusarium</taxon>
        <taxon>Fusarium fujikuroi species complex</taxon>
    </lineage>
</organism>
<dbReference type="Pfam" id="PF03663">
    <property type="entry name" value="Glyco_hydro_76"/>
    <property type="match status" value="1"/>
</dbReference>
<dbReference type="GO" id="GO:0016052">
    <property type="term" value="P:carbohydrate catabolic process"/>
    <property type="evidence" value="ECO:0007669"/>
    <property type="project" value="InterPro"/>
</dbReference>
<feature type="signal peptide" evidence="13">
    <location>
        <begin position="1"/>
        <end position="20"/>
    </location>
</feature>
<dbReference type="GO" id="GO:0012505">
    <property type="term" value="C:endomembrane system"/>
    <property type="evidence" value="ECO:0007669"/>
    <property type="project" value="UniProtKB-SubCell"/>
</dbReference>
<proteinExistence type="inferred from homology"/>
<dbReference type="FunFam" id="1.50.10.20:FF:000006">
    <property type="entry name" value="Mannan endo-1,6-alpha-mannosidase"/>
    <property type="match status" value="1"/>
</dbReference>
<dbReference type="AlphaFoldDB" id="A0A2K0W1J8"/>
<dbReference type="Gene3D" id="1.50.10.20">
    <property type="match status" value="1"/>
</dbReference>
<evidence type="ECO:0000256" key="9">
    <source>
        <dbReference type="ARBA" id="ARBA00023295"/>
    </source>
</evidence>
<evidence type="ECO:0000256" key="6">
    <source>
        <dbReference type="ARBA" id="ARBA00022801"/>
    </source>
</evidence>
<evidence type="ECO:0000256" key="4">
    <source>
        <dbReference type="ARBA" id="ARBA00012350"/>
    </source>
</evidence>
<evidence type="ECO:0000313" key="15">
    <source>
        <dbReference type="Proteomes" id="UP000236664"/>
    </source>
</evidence>
<accession>A0A2K0W1J8</accession>
<dbReference type="PANTHER" id="PTHR12145:SF36">
    <property type="entry name" value="MANNAN ENDO-1,6-ALPHA-MANNOSIDASE DCW1"/>
    <property type="match status" value="1"/>
</dbReference>
<dbReference type="GO" id="GO:0009272">
    <property type="term" value="P:fungal-type cell wall biogenesis"/>
    <property type="evidence" value="ECO:0007669"/>
    <property type="project" value="TreeGrafter"/>
</dbReference>
<reference evidence="14 15" key="1">
    <citation type="submission" date="2017-06" db="EMBL/GenBank/DDBJ databases">
        <title>Genome of Fusarium nygamai isolate CS10214.</title>
        <authorList>
            <person name="Gardiner D.M."/>
            <person name="Obanor F."/>
            <person name="Kazan K."/>
        </authorList>
    </citation>
    <scope>NUCLEOTIDE SEQUENCE [LARGE SCALE GENOMIC DNA]</scope>
    <source>
        <strain evidence="14 15">CS10214</strain>
    </source>
</reference>
<evidence type="ECO:0000313" key="14">
    <source>
        <dbReference type="EMBL" id="PNP76151.1"/>
    </source>
</evidence>
<comment type="catalytic activity">
    <reaction evidence="1 10">
        <text>Random hydrolysis of (1-&gt;6)-alpha-D-mannosidic linkages in unbranched (1-&gt;6)-mannans.</text>
        <dbReference type="EC" id="3.2.1.101"/>
    </reaction>
</comment>
<evidence type="ECO:0000256" key="11">
    <source>
        <dbReference type="SAM" id="MobiDB-lite"/>
    </source>
</evidence>
<dbReference type="GO" id="GO:0008496">
    <property type="term" value="F:mannan endo-1,6-alpha-mannosidase activity"/>
    <property type="evidence" value="ECO:0007669"/>
    <property type="project" value="UniProtKB-UniRule"/>
</dbReference>
<comment type="subcellular location">
    <subcellularLocation>
        <location evidence="2">Endomembrane system</location>
    </subcellularLocation>
</comment>
<dbReference type="SUPFAM" id="SSF48208">
    <property type="entry name" value="Six-hairpin glycosidases"/>
    <property type="match status" value="1"/>
</dbReference>
<keyword evidence="12" id="KW-0812">Transmembrane</keyword>
<dbReference type="EMBL" id="MTQA01000156">
    <property type="protein sequence ID" value="PNP76151.1"/>
    <property type="molecule type" value="Genomic_DNA"/>
</dbReference>
<evidence type="ECO:0000256" key="8">
    <source>
        <dbReference type="ARBA" id="ARBA00023180"/>
    </source>
</evidence>
<feature type="transmembrane region" description="Helical" evidence="12">
    <location>
        <begin position="455"/>
        <end position="477"/>
    </location>
</feature>
<feature type="region of interest" description="Disordered" evidence="11">
    <location>
        <begin position="417"/>
        <end position="443"/>
    </location>
</feature>
<evidence type="ECO:0000256" key="2">
    <source>
        <dbReference type="ARBA" id="ARBA00004308"/>
    </source>
</evidence>
<feature type="compositionally biased region" description="Gly residues" evidence="11">
    <location>
        <begin position="425"/>
        <end position="434"/>
    </location>
</feature>
<gene>
    <name evidence="14" type="ORF">FNYG_10440</name>
</gene>
<evidence type="ECO:0000256" key="3">
    <source>
        <dbReference type="ARBA" id="ARBA00009699"/>
    </source>
</evidence>
<dbReference type="EC" id="3.2.1.101" evidence="4 10"/>
<evidence type="ECO:0000256" key="12">
    <source>
        <dbReference type="SAM" id="Phobius"/>
    </source>
</evidence>
<evidence type="ECO:0000256" key="5">
    <source>
        <dbReference type="ARBA" id="ARBA00022729"/>
    </source>
</evidence>
<dbReference type="Proteomes" id="UP000236664">
    <property type="component" value="Unassembled WGS sequence"/>
</dbReference>
<keyword evidence="7 12" id="KW-0472">Membrane</keyword>
<comment type="similarity">
    <text evidence="3 10">Belongs to the glycosyl hydrolase 76 family.</text>
</comment>
<keyword evidence="9 10" id="KW-0326">Glycosidase</keyword>
<dbReference type="InterPro" id="IPR014480">
    <property type="entry name" value="Mannan-1_6-alpha_mannosidase"/>
</dbReference>